<sequence>MHDAWAMLGYALRQMKARDTQVLTWHKYVQSRSQRNMDVIQHVWVRHFSQIHVNVIARQETGNTMRAAFRHTSPYTRIVIRQLGKFE</sequence>
<dbReference type="AlphaFoldDB" id="A0AAF0U8D0"/>
<keyword evidence="2" id="KW-1185">Reference proteome</keyword>
<organism evidence="1 2">
    <name type="scientific">Solanum verrucosum</name>
    <dbReference type="NCBI Taxonomy" id="315347"/>
    <lineage>
        <taxon>Eukaryota</taxon>
        <taxon>Viridiplantae</taxon>
        <taxon>Streptophyta</taxon>
        <taxon>Embryophyta</taxon>
        <taxon>Tracheophyta</taxon>
        <taxon>Spermatophyta</taxon>
        <taxon>Magnoliopsida</taxon>
        <taxon>eudicotyledons</taxon>
        <taxon>Gunneridae</taxon>
        <taxon>Pentapetalae</taxon>
        <taxon>asterids</taxon>
        <taxon>lamiids</taxon>
        <taxon>Solanales</taxon>
        <taxon>Solanaceae</taxon>
        <taxon>Solanoideae</taxon>
        <taxon>Solaneae</taxon>
        <taxon>Solanum</taxon>
    </lineage>
</organism>
<evidence type="ECO:0000313" key="1">
    <source>
        <dbReference type="EMBL" id="WMV41197.1"/>
    </source>
</evidence>
<dbReference type="Proteomes" id="UP001234989">
    <property type="component" value="Chromosome 8"/>
</dbReference>
<gene>
    <name evidence="1" type="ORF">MTR67_034582</name>
</gene>
<proteinExistence type="predicted"/>
<name>A0AAF0U8D0_SOLVR</name>
<reference evidence="1" key="1">
    <citation type="submission" date="2023-08" db="EMBL/GenBank/DDBJ databases">
        <title>A de novo genome assembly of Solanum verrucosum Schlechtendal, a Mexican diploid species geographically isolated from the other diploid A-genome species in potato relatives.</title>
        <authorList>
            <person name="Hosaka K."/>
        </authorList>
    </citation>
    <scope>NUCLEOTIDE SEQUENCE</scope>
    <source>
        <tissue evidence="1">Young leaves</tissue>
    </source>
</reference>
<protein>
    <submittedName>
        <fullName evidence="1">Uncharacterized protein</fullName>
    </submittedName>
</protein>
<dbReference type="EMBL" id="CP133619">
    <property type="protein sequence ID" value="WMV41197.1"/>
    <property type="molecule type" value="Genomic_DNA"/>
</dbReference>
<accession>A0AAF0U8D0</accession>
<evidence type="ECO:0000313" key="2">
    <source>
        <dbReference type="Proteomes" id="UP001234989"/>
    </source>
</evidence>